<dbReference type="InterPro" id="IPR003400">
    <property type="entry name" value="ExbD"/>
</dbReference>
<evidence type="ECO:0008006" key="11">
    <source>
        <dbReference type="Google" id="ProtNLM"/>
    </source>
</evidence>
<dbReference type="RefSeq" id="WP_344806407.1">
    <property type="nucleotide sequence ID" value="NZ_BAABBO010000010.1"/>
</dbReference>
<accession>A0ABP7PEX3</accession>
<comment type="subcellular location">
    <subcellularLocation>
        <location evidence="1">Cell membrane</location>
        <topology evidence="1">Single-pass membrane protein</topology>
    </subcellularLocation>
    <subcellularLocation>
        <location evidence="7">Cell membrane</location>
        <topology evidence="7">Single-pass type II membrane protein</topology>
    </subcellularLocation>
</comment>
<keyword evidence="3" id="KW-1003">Cell membrane</keyword>
<evidence type="ECO:0000313" key="10">
    <source>
        <dbReference type="Proteomes" id="UP001501337"/>
    </source>
</evidence>
<evidence type="ECO:0000256" key="7">
    <source>
        <dbReference type="RuleBase" id="RU003879"/>
    </source>
</evidence>
<comment type="similarity">
    <text evidence="2 7">Belongs to the ExbD/TolR family.</text>
</comment>
<name>A0ABP7PEX3_9GAMM</name>
<organism evidence="9 10">
    <name type="scientific">Allohahella marinimesophila</name>
    <dbReference type="NCBI Taxonomy" id="1054972"/>
    <lineage>
        <taxon>Bacteria</taxon>
        <taxon>Pseudomonadati</taxon>
        <taxon>Pseudomonadota</taxon>
        <taxon>Gammaproteobacteria</taxon>
        <taxon>Oceanospirillales</taxon>
        <taxon>Hahellaceae</taxon>
        <taxon>Allohahella</taxon>
    </lineage>
</organism>
<proteinExistence type="inferred from homology"/>
<sequence length="185" mass="20289">MKQSAKARRHNRHYRRHKKVGGLNLVSLMDIFTILVFFLMVNSSDVKVLETTAKVDLPLSISEGELGETLTLSVTPQQIAVGNRMIAEVSAIQGSSELIIEPLRKELRYQAERRPRTDEEIAAGEGMPITVLADKSLNYSLLKRVMATCVEAGYSRISLATQRELMQTVEPDDGATTGTGTGVSG</sequence>
<keyword evidence="7" id="KW-0653">Protein transport</keyword>
<protein>
    <recommendedName>
        <fullName evidence="11">Biopolymer transport protein ExbD</fullName>
    </recommendedName>
</protein>
<keyword evidence="6 8" id="KW-0472">Membrane</keyword>
<evidence type="ECO:0000256" key="1">
    <source>
        <dbReference type="ARBA" id="ARBA00004162"/>
    </source>
</evidence>
<comment type="caution">
    <text evidence="9">The sequence shown here is derived from an EMBL/GenBank/DDBJ whole genome shotgun (WGS) entry which is preliminary data.</text>
</comment>
<dbReference type="EMBL" id="BAABBO010000010">
    <property type="protein sequence ID" value="GAA3964403.1"/>
    <property type="molecule type" value="Genomic_DNA"/>
</dbReference>
<dbReference type="Pfam" id="PF02472">
    <property type="entry name" value="ExbD"/>
    <property type="match status" value="1"/>
</dbReference>
<keyword evidence="7" id="KW-0813">Transport</keyword>
<evidence type="ECO:0000256" key="2">
    <source>
        <dbReference type="ARBA" id="ARBA00005811"/>
    </source>
</evidence>
<keyword evidence="4 7" id="KW-0812">Transmembrane</keyword>
<dbReference type="Proteomes" id="UP001501337">
    <property type="component" value="Unassembled WGS sequence"/>
</dbReference>
<keyword evidence="5 8" id="KW-1133">Transmembrane helix</keyword>
<keyword evidence="10" id="KW-1185">Reference proteome</keyword>
<gene>
    <name evidence="9" type="ORF">GCM10022278_22710</name>
</gene>
<evidence type="ECO:0000256" key="3">
    <source>
        <dbReference type="ARBA" id="ARBA00022475"/>
    </source>
</evidence>
<reference evidence="10" key="1">
    <citation type="journal article" date="2019" name="Int. J. Syst. Evol. Microbiol.">
        <title>The Global Catalogue of Microorganisms (GCM) 10K type strain sequencing project: providing services to taxonomists for standard genome sequencing and annotation.</title>
        <authorList>
            <consortium name="The Broad Institute Genomics Platform"/>
            <consortium name="The Broad Institute Genome Sequencing Center for Infectious Disease"/>
            <person name="Wu L."/>
            <person name="Ma J."/>
        </authorList>
    </citation>
    <scope>NUCLEOTIDE SEQUENCE [LARGE SCALE GENOMIC DNA]</scope>
    <source>
        <strain evidence="10">JCM 17555</strain>
    </source>
</reference>
<evidence type="ECO:0000256" key="6">
    <source>
        <dbReference type="ARBA" id="ARBA00023136"/>
    </source>
</evidence>
<evidence type="ECO:0000256" key="5">
    <source>
        <dbReference type="ARBA" id="ARBA00022989"/>
    </source>
</evidence>
<evidence type="ECO:0000256" key="4">
    <source>
        <dbReference type="ARBA" id="ARBA00022692"/>
    </source>
</evidence>
<evidence type="ECO:0000256" key="8">
    <source>
        <dbReference type="SAM" id="Phobius"/>
    </source>
</evidence>
<evidence type="ECO:0000313" key="9">
    <source>
        <dbReference type="EMBL" id="GAA3964403.1"/>
    </source>
</evidence>
<dbReference type="PANTHER" id="PTHR30558">
    <property type="entry name" value="EXBD MEMBRANE COMPONENT OF PMF-DRIVEN MACROMOLECULE IMPORT SYSTEM"/>
    <property type="match status" value="1"/>
</dbReference>
<feature type="transmembrane region" description="Helical" evidence="8">
    <location>
        <begin position="21"/>
        <end position="41"/>
    </location>
</feature>